<keyword evidence="2" id="KW-1133">Transmembrane helix</keyword>
<keyword evidence="2" id="KW-0812">Transmembrane</keyword>
<gene>
    <name evidence="5" type="primary">LOC107492394</name>
</gene>
<name>A0A6P4DIL9_ARADU</name>
<reference evidence="4" key="1">
    <citation type="journal article" date="2016" name="Nat. Genet.">
        <title>The genome sequences of Arachis duranensis and Arachis ipaensis, the diploid ancestors of cultivated peanut.</title>
        <authorList>
            <person name="Bertioli D.J."/>
            <person name="Cannon S.B."/>
            <person name="Froenicke L."/>
            <person name="Huang G."/>
            <person name="Farmer A.D."/>
            <person name="Cannon E.K."/>
            <person name="Liu X."/>
            <person name="Gao D."/>
            <person name="Clevenger J."/>
            <person name="Dash S."/>
            <person name="Ren L."/>
            <person name="Moretzsohn M.C."/>
            <person name="Shirasawa K."/>
            <person name="Huang W."/>
            <person name="Vidigal B."/>
            <person name="Abernathy B."/>
            <person name="Chu Y."/>
            <person name="Niederhuth C.E."/>
            <person name="Umale P."/>
            <person name="Araujo A.C."/>
            <person name="Kozik A."/>
            <person name="Kim K.D."/>
            <person name="Burow M.D."/>
            <person name="Varshney R.K."/>
            <person name="Wang X."/>
            <person name="Zhang X."/>
            <person name="Barkley N."/>
            <person name="Guimaraes P.M."/>
            <person name="Isobe S."/>
            <person name="Guo B."/>
            <person name="Liao B."/>
            <person name="Stalker H.T."/>
            <person name="Schmitz R.J."/>
            <person name="Scheffler B.E."/>
            <person name="Leal-Bertioli S.C."/>
            <person name="Xun X."/>
            <person name="Jackson S.A."/>
            <person name="Michelmore R."/>
            <person name="Ozias-Akins P."/>
        </authorList>
    </citation>
    <scope>NUCLEOTIDE SEQUENCE [LARGE SCALE GENOMIC DNA]</scope>
    <source>
        <strain evidence="4">cv. V14167</strain>
    </source>
</reference>
<feature type="region of interest" description="Disordered" evidence="1">
    <location>
        <begin position="203"/>
        <end position="258"/>
    </location>
</feature>
<dbReference type="Pfam" id="PF03108">
    <property type="entry name" value="DBD_Tnp_Mut"/>
    <property type="match status" value="1"/>
</dbReference>
<feature type="domain" description="Transposase MuDR plant" evidence="3">
    <location>
        <begin position="292"/>
        <end position="353"/>
    </location>
</feature>
<protein>
    <submittedName>
        <fullName evidence="5">Uncharacterized protein LOC107492394</fullName>
    </submittedName>
</protein>
<evidence type="ECO:0000313" key="5">
    <source>
        <dbReference type="RefSeq" id="XP_015968905.2"/>
    </source>
</evidence>
<dbReference type="AlphaFoldDB" id="A0A6P4DIL9"/>
<dbReference type="PANTHER" id="PTHR31973:SF195">
    <property type="entry name" value="MUDR FAMILY TRANSPOSASE"/>
    <property type="match status" value="1"/>
</dbReference>
<accession>A0A6P4DIL9</accession>
<dbReference type="RefSeq" id="XP_015968905.2">
    <property type="nucleotide sequence ID" value="XM_016113419.2"/>
</dbReference>
<proteinExistence type="predicted"/>
<dbReference type="Proteomes" id="UP000515211">
    <property type="component" value="Chromosome 6"/>
</dbReference>
<keyword evidence="4" id="KW-1185">Reference proteome</keyword>
<keyword evidence="2" id="KW-0472">Membrane</keyword>
<evidence type="ECO:0000256" key="1">
    <source>
        <dbReference type="SAM" id="MobiDB-lite"/>
    </source>
</evidence>
<feature type="compositionally biased region" description="Acidic residues" evidence="1">
    <location>
        <begin position="217"/>
        <end position="237"/>
    </location>
</feature>
<dbReference type="PANTHER" id="PTHR31973">
    <property type="entry name" value="POLYPROTEIN, PUTATIVE-RELATED"/>
    <property type="match status" value="1"/>
</dbReference>
<sequence>MQYRSLLLSPSAEAKFNNNPAHQHCRSKKRKENLSCIATVIVLWIMVYLYNIYGRNCRHGVKFTDKEPLSVFIRLTDTLSDLKRNILQKVGLCGAKLVKKVFYKIPMAVVSSGVQYETFVIRSDEDMEVLFHYRRSFSEVRIHELFAKLEDGVDSSGASVPNPQSTTVEGASTSMPVIAPGCLLAAPPLVLALAGRSPGLITGLVGSDKPDHVEDAMREDDSDDEPDHISGDSEEETQMVPPAPQGPSNSGSHQQPPHFSMLNLEAVSQQPDEANTFGSQGLHEDNTSGEFQIGQYFQTKKEAVMRVKDYSIRRGVQYQVMESDHLKYVRRCKEFGNDCTWTIRVALRQRKSNWEVRRADAAVTIKVLQEATESTYGFRPSYMKVWKAKQKAIAQIDGDWKESYAELPRWILGMQATMDETVALLKTSLVRVGDEVDESTETLLLAIAQDGNSNILSVAFALVEGENAESHNGINTVLEAPDSGWLPPHAYRAYCIRHVTANFALSFKGHDARRLLVNAAYAKTDEEFDYWFDIMRTKNPAMCDWANRLEYDKWTQHQDGGRRFSHMTMNISECVNSVLKETRNLPVTALVKSTYGRLAELFVVRGQTAEAQLGSGQGDRAQLERFEVLYGYSVRQTSV</sequence>
<evidence type="ECO:0000259" key="3">
    <source>
        <dbReference type="Pfam" id="PF03108"/>
    </source>
</evidence>
<evidence type="ECO:0000313" key="4">
    <source>
        <dbReference type="Proteomes" id="UP000515211"/>
    </source>
</evidence>
<evidence type="ECO:0000256" key="2">
    <source>
        <dbReference type="SAM" id="Phobius"/>
    </source>
</evidence>
<feature type="transmembrane region" description="Helical" evidence="2">
    <location>
        <begin position="34"/>
        <end position="53"/>
    </location>
</feature>
<dbReference type="GeneID" id="107492394"/>
<reference evidence="5" key="2">
    <citation type="submission" date="2025-08" db="UniProtKB">
        <authorList>
            <consortium name="RefSeq"/>
        </authorList>
    </citation>
    <scope>IDENTIFICATION</scope>
    <source>
        <tissue evidence="5">Whole plant</tissue>
    </source>
</reference>
<organism evidence="4 5">
    <name type="scientific">Arachis duranensis</name>
    <name type="common">Wild peanut</name>
    <dbReference type="NCBI Taxonomy" id="130453"/>
    <lineage>
        <taxon>Eukaryota</taxon>
        <taxon>Viridiplantae</taxon>
        <taxon>Streptophyta</taxon>
        <taxon>Embryophyta</taxon>
        <taxon>Tracheophyta</taxon>
        <taxon>Spermatophyta</taxon>
        <taxon>Magnoliopsida</taxon>
        <taxon>eudicotyledons</taxon>
        <taxon>Gunneridae</taxon>
        <taxon>Pentapetalae</taxon>
        <taxon>rosids</taxon>
        <taxon>fabids</taxon>
        <taxon>Fabales</taxon>
        <taxon>Fabaceae</taxon>
        <taxon>Papilionoideae</taxon>
        <taxon>50 kb inversion clade</taxon>
        <taxon>dalbergioids sensu lato</taxon>
        <taxon>Dalbergieae</taxon>
        <taxon>Pterocarpus clade</taxon>
        <taxon>Arachis</taxon>
    </lineage>
</organism>
<dbReference type="KEGG" id="adu:107492394"/>
<feature type="compositionally biased region" description="Polar residues" evidence="1">
    <location>
        <begin position="246"/>
        <end position="257"/>
    </location>
</feature>
<dbReference type="InterPro" id="IPR004332">
    <property type="entry name" value="Transposase_MuDR"/>
</dbReference>